<dbReference type="AlphaFoldDB" id="A0A8I2B946"/>
<evidence type="ECO:0000313" key="4">
    <source>
        <dbReference type="Proteomes" id="UP001214898"/>
    </source>
</evidence>
<reference evidence="2" key="2">
    <citation type="submission" date="2023-03" db="EMBL/GenBank/DDBJ databases">
        <title>Complete genome sequences of 52 Bacillus and Priestia strains isolated from West-African fermentations and 26 reference strains from the DSMZ collection.</title>
        <authorList>
            <person name="Wiedenbein E.S."/>
            <person name="Canoy T.S."/>
            <person name="Hui Y."/>
            <person name="Parkouda C."/>
            <person name="Dawende C."/>
            <person name="Ametefe E."/>
            <person name="Jespersen L."/>
            <person name="Nielsen D.S."/>
        </authorList>
    </citation>
    <scope>NUCLEOTIDE SEQUENCE</scope>
    <source>
        <strain evidence="2">PRO56</strain>
        <plasmid evidence="2">unnamed1</plasmid>
    </source>
</reference>
<name>A0A8I2B946_BACIU</name>
<dbReference type="RefSeq" id="WP_208556760.1">
    <property type="nucleotide sequence ID" value="NZ_JAGFPW010000026.1"/>
</dbReference>
<gene>
    <name evidence="1" type="ORF">J5227_19670</name>
    <name evidence="2" type="ORF">P5633_00020</name>
</gene>
<protein>
    <submittedName>
        <fullName evidence="1">Uncharacterized protein</fullName>
    </submittedName>
</protein>
<evidence type="ECO:0000313" key="1">
    <source>
        <dbReference type="EMBL" id="MBO3796469.1"/>
    </source>
</evidence>
<keyword evidence="2" id="KW-0614">Plasmid</keyword>
<dbReference type="Proteomes" id="UP001214898">
    <property type="component" value="Plasmid unnamed1"/>
</dbReference>
<dbReference type="Proteomes" id="UP000665181">
    <property type="component" value="Unassembled WGS sequence"/>
</dbReference>
<dbReference type="EMBL" id="JAGFPW010000026">
    <property type="protein sequence ID" value="MBO3796469.1"/>
    <property type="molecule type" value="Genomic_DNA"/>
</dbReference>
<accession>A0A8I2B946</accession>
<reference evidence="1" key="1">
    <citation type="submission" date="2021-03" db="EMBL/GenBank/DDBJ databases">
        <title>Isolation of Bacillus subtilis from fermented food sample.</title>
        <authorList>
            <person name="Lakshmanan V."/>
            <person name="Athira K."/>
            <person name="Rajagopal K."/>
        </authorList>
    </citation>
    <scope>NUCLEOTIDE SEQUENCE</scope>
    <source>
        <strain evidence="1">S1</strain>
    </source>
</reference>
<evidence type="ECO:0000313" key="2">
    <source>
        <dbReference type="EMBL" id="WEY82936.1"/>
    </source>
</evidence>
<geneLocation type="plasmid" evidence="2 4">
    <name>unnamed1</name>
</geneLocation>
<evidence type="ECO:0000313" key="3">
    <source>
        <dbReference type="Proteomes" id="UP000665181"/>
    </source>
</evidence>
<organism evidence="1 3">
    <name type="scientific">Bacillus subtilis</name>
    <dbReference type="NCBI Taxonomy" id="1423"/>
    <lineage>
        <taxon>Bacteria</taxon>
        <taxon>Bacillati</taxon>
        <taxon>Bacillota</taxon>
        <taxon>Bacilli</taxon>
        <taxon>Bacillales</taxon>
        <taxon>Bacillaceae</taxon>
        <taxon>Bacillus</taxon>
    </lineage>
</organism>
<dbReference type="EMBL" id="CP120574">
    <property type="protein sequence ID" value="WEY82936.1"/>
    <property type="molecule type" value="Genomic_DNA"/>
</dbReference>
<sequence>MFPYKPGDVVRVHNYPFVSKAEQERLKDSSQTQEQPAFQGKPRFGVVINAGGRNVEMIPIMQIMSHGGQTERHDYNLRDDEVRLPENISYQKRSGPVDIYGVIKTERIESFEADEITPPLTSIPLRTKIDLIERYEAIMKVDYFRNKLDVDSPNHSKVMADFKTSVLAEKLDFLVSNNGERKFDRMQNSPLRCKEIQKLGSVGKDNRIGLYAVNLQGRHDNFTYIIGTMKNEKQLAKDWAGPKKAKDWLSEDIKFHILKKNIDSQLRPNPLVNSDKFMSFTQFSKQALGIDIEKKHGSTDLEL</sequence>
<proteinExistence type="predicted"/>